<evidence type="ECO:0000313" key="3">
    <source>
        <dbReference type="EMBL" id="KUP06614.1"/>
    </source>
</evidence>
<evidence type="ECO:0000256" key="2">
    <source>
        <dbReference type="ARBA" id="ARBA00022729"/>
    </source>
</evidence>
<protein>
    <recommendedName>
        <fullName evidence="5">Cycloisomaltooligosaccharide glucanotransferase</fullName>
    </recommendedName>
</protein>
<comment type="caution">
    <text evidence="3">The sequence shown here is derived from an EMBL/GenBank/DDBJ whole genome shotgun (WGS) entry which is preliminary data.</text>
</comment>
<dbReference type="CDD" id="cd14745">
    <property type="entry name" value="GH66"/>
    <property type="match status" value="1"/>
</dbReference>
<proteinExistence type="inferred from homology"/>
<dbReference type="InterPro" id="IPR013783">
    <property type="entry name" value="Ig-like_fold"/>
</dbReference>
<dbReference type="AlphaFoldDB" id="A0A147K8V5"/>
<dbReference type="InterPro" id="IPR017853">
    <property type="entry name" value="GH"/>
</dbReference>
<dbReference type="InterPro" id="IPR025092">
    <property type="entry name" value="Glyco_hydro_66"/>
</dbReference>
<accession>A0A147K8V5</accession>
<dbReference type="SUPFAM" id="SSF51445">
    <property type="entry name" value="(Trans)glycosidases"/>
    <property type="match status" value="1"/>
</dbReference>
<name>A0A147K8V5_9BACI</name>
<dbReference type="Gene3D" id="3.20.20.80">
    <property type="entry name" value="Glycosidases"/>
    <property type="match status" value="1"/>
</dbReference>
<dbReference type="Gene3D" id="2.60.40.10">
    <property type="entry name" value="Immunoglobulins"/>
    <property type="match status" value="1"/>
</dbReference>
<gene>
    <name evidence="3" type="ORF">Q75_07420</name>
</gene>
<reference evidence="3 4" key="1">
    <citation type="journal article" date="2016" name="Front. Microbiol.">
        <title>Microevolution Analysis of Bacillus coahuilensis Unveils Differences in Phosphorus Acquisition Strategies and Their Regulation.</title>
        <authorList>
            <person name="Gomez-Lunar Z."/>
            <person name="Hernandez-Gonzalez I."/>
            <person name="Rodriguez-Torres M.D."/>
            <person name="Souza V."/>
            <person name="Olmedo-Alvarez G."/>
        </authorList>
    </citation>
    <scope>NUCLEOTIDE SEQUENCE [LARGE SCALE GENOMIC DNA]</scope>
    <source>
        <strain evidence="4">p1.1.43</strain>
    </source>
</reference>
<dbReference type="PATRIC" id="fig|1150625.3.peg.1562"/>
<evidence type="ECO:0008006" key="5">
    <source>
        <dbReference type="Google" id="ProtNLM"/>
    </source>
</evidence>
<evidence type="ECO:0000313" key="4">
    <source>
        <dbReference type="Proteomes" id="UP000074108"/>
    </source>
</evidence>
<dbReference type="EMBL" id="LDYG01000028">
    <property type="protein sequence ID" value="KUP06614.1"/>
    <property type="molecule type" value="Genomic_DNA"/>
</dbReference>
<sequence>MVGVFFYFQRDHTETLKQNNQTIIQEIVTDQAAYSPGESVNLSVTLDPSITNGALFITYYHLDEILLEKEIPITDSNIQWNWVPPQEDYKGYLVKVSYESTNLMDTKTIAVDVSSDWSKFPRYGFLSKFDSIPLDEMQETMDKLNRFHLNGLQFYDWHYKHHEPIPMDGRKEWQDIANRQISLDTVKQYIALAHEKNMKTMSYNLLYGAFKEAEIEGVESHWRLFKDSQHDQHDVHPLPSDWKSDVYLVNPHDESWQNYMMNRQKELYESLPFDGWHIDQLGDRGTVYNYNGELVDIASSFERFLSKIKNATPEKGIVMNSVNQYGQSQITNAPVDFLYTEVWDEYKTYLDLNEIIQENMEYSNGSLSTVLAAYMNYEHSNETGNFNTSGILLTNSVIFASGGAHLELGEHMLSKEYFPHNKLDTTKELNKQLIAYYDFLVAYENLLRDDVEEEDMVLSSPDWASFSSSPELGKIWSFAKKKETKKIIHLINFYDATSLDWRDTEGQQPEPQTRDSFQIKISVDKPIKKVWMASPDRNLGEPEVLEFHQEEGNVTVRIPSLNYWNMIVVE</sequence>
<dbReference type="Proteomes" id="UP000074108">
    <property type="component" value="Unassembled WGS sequence"/>
</dbReference>
<keyword evidence="4" id="KW-1185">Reference proteome</keyword>
<evidence type="ECO:0000256" key="1">
    <source>
        <dbReference type="ARBA" id="ARBA00010837"/>
    </source>
</evidence>
<dbReference type="STRING" id="1150625.Q75_07420"/>
<dbReference type="Gene3D" id="2.60.40.1180">
    <property type="entry name" value="Golgi alpha-mannosidase II"/>
    <property type="match status" value="1"/>
</dbReference>
<dbReference type="InterPro" id="IPR013780">
    <property type="entry name" value="Glyco_hydro_b"/>
</dbReference>
<keyword evidence="2" id="KW-0732">Signal</keyword>
<comment type="similarity">
    <text evidence="1">Belongs to the glycosyl hydrolase 66 family.</text>
</comment>
<dbReference type="Pfam" id="PF13199">
    <property type="entry name" value="Glyco_hydro_66"/>
    <property type="match status" value="1"/>
</dbReference>
<organism evidence="3 4">
    <name type="scientific">Bacillus coahuilensis p1.1.43</name>
    <dbReference type="NCBI Taxonomy" id="1150625"/>
    <lineage>
        <taxon>Bacteria</taxon>
        <taxon>Bacillati</taxon>
        <taxon>Bacillota</taxon>
        <taxon>Bacilli</taxon>
        <taxon>Bacillales</taxon>
        <taxon>Bacillaceae</taxon>
        <taxon>Bacillus</taxon>
    </lineage>
</organism>